<feature type="region of interest" description="Disordered" evidence="1">
    <location>
        <begin position="1"/>
        <end position="26"/>
    </location>
</feature>
<keyword evidence="2" id="KW-0472">Membrane</keyword>
<comment type="caution">
    <text evidence="3">The sequence shown here is derived from an EMBL/GenBank/DDBJ whole genome shotgun (WGS) entry which is preliminary data.</text>
</comment>
<name>A0A9P6C6R6_9AGAR</name>
<keyword evidence="2" id="KW-0812">Transmembrane</keyword>
<feature type="transmembrane region" description="Helical" evidence="2">
    <location>
        <begin position="128"/>
        <end position="148"/>
    </location>
</feature>
<organism evidence="3 4">
    <name type="scientific">Macrolepiota fuliginosa MF-IS2</name>
    <dbReference type="NCBI Taxonomy" id="1400762"/>
    <lineage>
        <taxon>Eukaryota</taxon>
        <taxon>Fungi</taxon>
        <taxon>Dikarya</taxon>
        <taxon>Basidiomycota</taxon>
        <taxon>Agaricomycotina</taxon>
        <taxon>Agaricomycetes</taxon>
        <taxon>Agaricomycetidae</taxon>
        <taxon>Agaricales</taxon>
        <taxon>Agaricineae</taxon>
        <taxon>Agaricaceae</taxon>
        <taxon>Macrolepiota</taxon>
    </lineage>
</organism>
<protein>
    <submittedName>
        <fullName evidence="3">Uncharacterized protein</fullName>
    </submittedName>
</protein>
<dbReference type="EMBL" id="MU151101">
    <property type="protein sequence ID" value="KAF9450594.1"/>
    <property type="molecule type" value="Genomic_DNA"/>
</dbReference>
<feature type="transmembrane region" description="Helical" evidence="2">
    <location>
        <begin position="33"/>
        <end position="55"/>
    </location>
</feature>
<evidence type="ECO:0000256" key="2">
    <source>
        <dbReference type="SAM" id="Phobius"/>
    </source>
</evidence>
<accession>A0A9P6C6R6</accession>
<sequence>MSTRANTPHPTNNSSPSRESSSTPHPPAVAKGFLTSFLLALYAISQFGLVSLYFGRIKILSRDVKSAKDAVDNLARELDITNGAEFLDRLDDHEFDAHVDSMGGYHRFEKKWTSLVQKLTEEWKTMNIVSALLIPGLLTMFQIDSAAGDPVTRYLAFCSLILATFSLLFGCFFVIQFTRTHRVIMGMEWAWSDNPSNVDKFWNVGIVLSAPAVSLAWSIISFLACMVAFMWRSGVNPPDAFSTSRGAERGLRIFLSAIVTWEVMFLALSVYVFVFYGQKLIDVYGKKLETELGVEKNV</sequence>
<feature type="transmembrane region" description="Helical" evidence="2">
    <location>
        <begin position="154"/>
        <end position="175"/>
    </location>
</feature>
<gene>
    <name evidence="3" type="ORF">P691DRAFT_700896</name>
</gene>
<feature type="transmembrane region" description="Helical" evidence="2">
    <location>
        <begin position="251"/>
        <end position="277"/>
    </location>
</feature>
<feature type="compositionally biased region" description="Low complexity" evidence="1">
    <location>
        <begin position="10"/>
        <end position="23"/>
    </location>
</feature>
<evidence type="ECO:0000313" key="3">
    <source>
        <dbReference type="EMBL" id="KAF9450594.1"/>
    </source>
</evidence>
<dbReference type="Proteomes" id="UP000807342">
    <property type="component" value="Unassembled WGS sequence"/>
</dbReference>
<dbReference type="OrthoDB" id="3062801at2759"/>
<evidence type="ECO:0000313" key="4">
    <source>
        <dbReference type="Proteomes" id="UP000807342"/>
    </source>
</evidence>
<evidence type="ECO:0000256" key="1">
    <source>
        <dbReference type="SAM" id="MobiDB-lite"/>
    </source>
</evidence>
<feature type="transmembrane region" description="Helical" evidence="2">
    <location>
        <begin position="201"/>
        <end position="231"/>
    </location>
</feature>
<keyword evidence="4" id="KW-1185">Reference proteome</keyword>
<reference evidence="3" key="1">
    <citation type="submission" date="2020-11" db="EMBL/GenBank/DDBJ databases">
        <authorList>
            <consortium name="DOE Joint Genome Institute"/>
            <person name="Ahrendt S."/>
            <person name="Riley R."/>
            <person name="Andreopoulos W."/>
            <person name="Labutti K."/>
            <person name="Pangilinan J."/>
            <person name="Ruiz-Duenas F.J."/>
            <person name="Barrasa J.M."/>
            <person name="Sanchez-Garcia M."/>
            <person name="Camarero S."/>
            <person name="Miyauchi S."/>
            <person name="Serrano A."/>
            <person name="Linde D."/>
            <person name="Babiker R."/>
            <person name="Drula E."/>
            <person name="Ayuso-Fernandez I."/>
            <person name="Pacheco R."/>
            <person name="Padilla G."/>
            <person name="Ferreira P."/>
            <person name="Barriuso J."/>
            <person name="Kellner H."/>
            <person name="Castanera R."/>
            <person name="Alfaro M."/>
            <person name="Ramirez L."/>
            <person name="Pisabarro A.G."/>
            <person name="Kuo A."/>
            <person name="Tritt A."/>
            <person name="Lipzen A."/>
            <person name="He G."/>
            <person name="Yan M."/>
            <person name="Ng V."/>
            <person name="Cullen D."/>
            <person name="Martin F."/>
            <person name="Rosso M.-N."/>
            <person name="Henrissat B."/>
            <person name="Hibbett D."/>
            <person name="Martinez A.T."/>
            <person name="Grigoriev I.V."/>
        </authorList>
    </citation>
    <scope>NUCLEOTIDE SEQUENCE</scope>
    <source>
        <strain evidence="3">MF-IS2</strain>
    </source>
</reference>
<keyword evidence="2" id="KW-1133">Transmembrane helix</keyword>
<dbReference type="AlphaFoldDB" id="A0A9P6C6R6"/>
<proteinExistence type="predicted"/>